<feature type="domain" description="Peptidase S9 prolyl oligopeptidase catalytic" evidence="2">
    <location>
        <begin position="437"/>
        <end position="646"/>
    </location>
</feature>
<dbReference type="OrthoDB" id="108903at2"/>
<evidence type="ECO:0000259" key="2">
    <source>
        <dbReference type="Pfam" id="PF00326"/>
    </source>
</evidence>
<dbReference type="EMBL" id="CP032626">
    <property type="protein sequence ID" value="AYF92255.1"/>
    <property type="molecule type" value="Genomic_DNA"/>
</dbReference>
<dbReference type="SUPFAM" id="SSF69322">
    <property type="entry name" value="Tricorn protease domain 2"/>
    <property type="match status" value="1"/>
</dbReference>
<keyword evidence="4" id="KW-1185">Reference proteome</keyword>
<dbReference type="KEGG" id="abom:D7I45_01495"/>
<protein>
    <submittedName>
        <fullName evidence="3">S9 family peptidase</fullName>
    </submittedName>
</protein>
<accession>A0A387ASR2</accession>
<evidence type="ECO:0000313" key="4">
    <source>
        <dbReference type="Proteomes" id="UP000272003"/>
    </source>
</evidence>
<dbReference type="GO" id="GO:0006508">
    <property type="term" value="P:proteolysis"/>
    <property type="evidence" value="ECO:0007669"/>
    <property type="project" value="InterPro"/>
</dbReference>
<evidence type="ECO:0000256" key="1">
    <source>
        <dbReference type="ARBA" id="ARBA00022801"/>
    </source>
</evidence>
<organism evidence="3 4">
    <name type="scientific">Apilactobacillus bombintestini</name>
    <dbReference type="NCBI Taxonomy" id="2419772"/>
    <lineage>
        <taxon>Bacteria</taxon>
        <taxon>Bacillati</taxon>
        <taxon>Bacillota</taxon>
        <taxon>Bacilli</taxon>
        <taxon>Lactobacillales</taxon>
        <taxon>Lactobacillaceae</taxon>
        <taxon>Apilactobacillus</taxon>
    </lineage>
</organism>
<dbReference type="RefSeq" id="WP_120784029.1">
    <property type="nucleotide sequence ID" value="NZ_CP032626.1"/>
</dbReference>
<reference evidence="3 4" key="1">
    <citation type="submission" date="2018-09" db="EMBL/GenBank/DDBJ databases">
        <title>Genome sequencing of strain BHWM-4.</title>
        <authorList>
            <person name="Heo J."/>
            <person name="Kim S.-J."/>
            <person name="Kwon S.-W."/>
        </authorList>
    </citation>
    <scope>NUCLEOTIDE SEQUENCE [LARGE SCALE GENOMIC DNA]</scope>
    <source>
        <strain evidence="3 4">BHWM-4</strain>
    </source>
</reference>
<dbReference type="InterPro" id="IPR001375">
    <property type="entry name" value="Peptidase_S9_cat"/>
</dbReference>
<dbReference type="PANTHER" id="PTHR42776:SF27">
    <property type="entry name" value="DIPEPTIDYL PEPTIDASE FAMILY MEMBER 6"/>
    <property type="match status" value="1"/>
</dbReference>
<dbReference type="Gene3D" id="3.40.50.1820">
    <property type="entry name" value="alpha/beta hydrolase"/>
    <property type="match status" value="1"/>
</dbReference>
<dbReference type="Pfam" id="PF00326">
    <property type="entry name" value="Peptidase_S9"/>
    <property type="match status" value="1"/>
</dbReference>
<dbReference type="AlphaFoldDB" id="A0A387ASR2"/>
<name>A0A387ASR2_9LACO</name>
<dbReference type="SUPFAM" id="SSF53474">
    <property type="entry name" value="alpha/beta-Hydrolases"/>
    <property type="match status" value="1"/>
</dbReference>
<dbReference type="Proteomes" id="UP000272003">
    <property type="component" value="Chromosome"/>
</dbReference>
<proteinExistence type="predicted"/>
<evidence type="ECO:0000313" key="3">
    <source>
        <dbReference type="EMBL" id="AYF92255.1"/>
    </source>
</evidence>
<dbReference type="InterPro" id="IPR029058">
    <property type="entry name" value="AB_hydrolase_fold"/>
</dbReference>
<dbReference type="GO" id="GO:0004252">
    <property type="term" value="F:serine-type endopeptidase activity"/>
    <property type="evidence" value="ECO:0007669"/>
    <property type="project" value="TreeGrafter"/>
</dbReference>
<sequence>MQKTIQNADLGKLTHLSQLTKIKDQIFAIKNSVNNAANIYQHELISLDKNHKAQLWSHSLNVSSPMQIGDYLVFLRGGDLYKMPLNGGTSEIILEDKNVTTLIDGKNGRDVYVKTEYTAVPPKFDNTIRPDTRRVTKFDNRADGTGWIDDNNKYAILRLDVLTGKIVDRRELKYNLDLVDARADNNDLLVLRGRYPELQTASDETKAAYIWHLAERTDDDQITDISHDVLKGQFSDAKFSPDYTHVYLIGNDASHPNCTVNDLYEYDIDKQRLIDLTHDLEIEVGGSISTDFIQNHGSSMRWLADGLLLFTAAFHGHSQLWLYNGRKLHCIWEDHQFLIDFTPLNDQEIMLNLSSTQCANQLVTFNYETQESKVFYNPNEEFDKAHTYAQVSDFVTTSKDNKFSIHGWVLKHHSAKKLPVILYVHGGPQAAYGDVYFHEFQALASRGYAIVYVNPRGSTTYRQDFEAAGIGRMGKEDYEDVMQGLDAALDEFDDLDASNLFIAGGSYGGFMTSWVIGHTDRFNAACVQRPVSDWHALYGTSDIGVRFCRKELGMDLFDEGGMQFYWNCSPLKYAKQVVTPTRIQHGEWDMRCPVNQSEALFTVIKQTGTDVDYIRYPQSFHGFSRNGKPNLRYTRTQDIYEWFDKYKK</sequence>
<dbReference type="PANTHER" id="PTHR42776">
    <property type="entry name" value="SERINE PEPTIDASE S9 FAMILY MEMBER"/>
    <property type="match status" value="1"/>
</dbReference>
<keyword evidence="1" id="KW-0378">Hydrolase</keyword>
<gene>
    <name evidence="3" type="ORF">D7I45_01495</name>
</gene>